<name>A0ACD3A4V7_9AGAR</name>
<protein>
    <submittedName>
        <fullName evidence="1">Uncharacterized protein</fullName>
    </submittedName>
</protein>
<evidence type="ECO:0000313" key="2">
    <source>
        <dbReference type="Proteomes" id="UP000308600"/>
    </source>
</evidence>
<dbReference type="EMBL" id="ML208875">
    <property type="protein sequence ID" value="TFK59872.1"/>
    <property type="molecule type" value="Genomic_DNA"/>
</dbReference>
<evidence type="ECO:0000313" key="1">
    <source>
        <dbReference type="EMBL" id="TFK59872.1"/>
    </source>
</evidence>
<reference evidence="1 2" key="1">
    <citation type="journal article" date="2019" name="Nat. Ecol. Evol.">
        <title>Megaphylogeny resolves global patterns of mushroom evolution.</title>
        <authorList>
            <person name="Varga T."/>
            <person name="Krizsan K."/>
            <person name="Foldi C."/>
            <person name="Dima B."/>
            <person name="Sanchez-Garcia M."/>
            <person name="Sanchez-Ramirez S."/>
            <person name="Szollosi G.J."/>
            <person name="Szarkandi J.G."/>
            <person name="Papp V."/>
            <person name="Albert L."/>
            <person name="Andreopoulos W."/>
            <person name="Angelini C."/>
            <person name="Antonin V."/>
            <person name="Barry K.W."/>
            <person name="Bougher N.L."/>
            <person name="Buchanan P."/>
            <person name="Buyck B."/>
            <person name="Bense V."/>
            <person name="Catcheside P."/>
            <person name="Chovatia M."/>
            <person name="Cooper J."/>
            <person name="Damon W."/>
            <person name="Desjardin D."/>
            <person name="Finy P."/>
            <person name="Geml J."/>
            <person name="Haridas S."/>
            <person name="Hughes K."/>
            <person name="Justo A."/>
            <person name="Karasinski D."/>
            <person name="Kautmanova I."/>
            <person name="Kiss B."/>
            <person name="Kocsube S."/>
            <person name="Kotiranta H."/>
            <person name="LaButti K.M."/>
            <person name="Lechner B.E."/>
            <person name="Liimatainen K."/>
            <person name="Lipzen A."/>
            <person name="Lukacs Z."/>
            <person name="Mihaltcheva S."/>
            <person name="Morgado L.N."/>
            <person name="Niskanen T."/>
            <person name="Noordeloos M.E."/>
            <person name="Ohm R.A."/>
            <person name="Ortiz-Santana B."/>
            <person name="Ovrebo C."/>
            <person name="Racz N."/>
            <person name="Riley R."/>
            <person name="Savchenko A."/>
            <person name="Shiryaev A."/>
            <person name="Soop K."/>
            <person name="Spirin V."/>
            <person name="Szebenyi C."/>
            <person name="Tomsovsky M."/>
            <person name="Tulloss R.E."/>
            <person name="Uehling J."/>
            <person name="Grigoriev I.V."/>
            <person name="Vagvolgyi C."/>
            <person name="Papp T."/>
            <person name="Martin F.M."/>
            <person name="Miettinen O."/>
            <person name="Hibbett D.S."/>
            <person name="Nagy L.G."/>
        </authorList>
    </citation>
    <scope>NUCLEOTIDE SEQUENCE [LARGE SCALE GENOMIC DNA]</scope>
    <source>
        <strain evidence="1 2">NL-1719</strain>
    </source>
</reference>
<keyword evidence="2" id="KW-1185">Reference proteome</keyword>
<sequence>MQGMRTADDDASQLGVLALNTATSTEVVAEGLMNLPLIPLLPTSTDHDLHSICHQPNHPNRRPSREKKRRTVIAPSRTRTLTTSFTLHTTTITNSSLQHETQIHPNVFTNTFLQICILCLEPAVVFPYPSNPKPQQTPEGSVIRPICSTNNDNRRRPPSKLRAFEVLPNGAMPIRASMWGPRHVGIEGVGYDGDTTSETQAPAILPKTREWGLDELARIGGVVEFVRAAPSEGSKV</sequence>
<gene>
    <name evidence="1" type="ORF">BDN72DRAFT_850999</name>
</gene>
<dbReference type="Proteomes" id="UP000308600">
    <property type="component" value="Unassembled WGS sequence"/>
</dbReference>
<organism evidence="1 2">
    <name type="scientific">Pluteus cervinus</name>
    <dbReference type="NCBI Taxonomy" id="181527"/>
    <lineage>
        <taxon>Eukaryota</taxon>
        <taxon>Fungi</taxon>
        <taxon>Dikarya</taxon>
        <taxon>Basidiomycota</taxon>
        <taxon>Agaricomycotina</taxon>
        <taxon>Agaricomycetes</taxon>
        <taxon>Agaricomycetidae</taxon>
        <taxon>Agaricales</taxon>
        <taxon>Pluteineae</taxon>
        <taxon>Pluteaceae</taxon>
        <taxon>Pluteus</taxon>
    </lineage>
</organism>
<proteinExistence type="predicted"/>
<accession>A0ACD3A4V7</accession>